<keyword evidence="3 5" id="KW-0560">Oxidoreductase</keyword>
<dbReference type="Pfam" id="PF03171">
    <property type="entry name" value="2OG-FeII_Oxy"/>
    <property type="match status" value="1"/>
</dbReference>
<dbReference type="Pfam" id="PF14226">
    <property type="entry name" value="DIOX_N"/>
    <property type="match status" value="1"/>
</dbReference>
<evidence type="ECO:0000256" key="4">
    <source>
        <dbReference type="ARBA" id="ARBA00023004"/>
    </source>
</evidence>
<evidence type="ECO:0000313" key="8">
    <source>
        <dbReference type="EMBL" id="KAL0565873.1"/>
    </source>
</evidence>
<keyword evidence="4 5" id="KW-0408">Iron</keyword>
<comment type="similarity">
    <text evidence="1 5">Belongs to the iron/ascorbate-dependent oxidoreductase family.</text>
</comment>
<dbReference type="PANTHER" id="PTHR10209">
    <property type="entry name" value="OXIDOREDUCTASE, 2OG-FE II OXYGENASE FAMILY PROTEIN"/>
    <property type="match status" value="1"/>
</dbReference>
<name>A0ABR3ESL6_9AGAR</name>
<sequence>MHDNKLDNPESGTATPRGPDTKLDYHEIPVIDWRLSETDKPRFLRELRDAMINIGFLYLGNHTVPKDVIDRVKEMAPKFFDLPPEAKDALDMKNSAHFHGYLKVDPSNTNDTDYNYRDIREQFNFGGARECHWRDGDPEYLKLHGEALWPPEELLPGFRDTLLAYYNHVEDLSYKFTQLVSESLGLSPEALDVFFDEDHQKLQPRCKVLRYPGSTDGKLGSGIGAHVDGSFLTYLLQVTDHRTLEVQNLSGDWIPVPPKDGTFVINLGKTLEKVTRRVLPATPHRVLAPTGPPRFSIAFFSSVGLDVKLAGHDLDFPPEVLNMKAARDKKLGVSGEFAFSEKDNELSGEVVLTRKLRSHADVAEKFYPKLFPKYYPNGRPEKPVTGRKEFK</sequence>
<organism evidence="8 9">
    <name type="scientific">Marasmius crinis-equi</name>
    <dbReference type="NCBI Taxonomy" id="585013"/>
    <lineage>
        <taxon>Eukaryota</taxon>
        <taxon>Fungi</taxon>
        <taxon>Dikarya</taxon>
        <taxon>Basidiomycota</taxon>
        <taxon>Agaricomycotina</taxon>
        <taxon>Agaricomycetes</taxon>
        <taxon>Agaricomycetidae</taxon>
        <taxon>Agaricales</taxon>
        <taxon>Marasmiineae</taxon>
        <taxon>Marasmiaceae</taxon>
        <taxon>Marasmius</taxon>
    </lineage>
</organism>
<evidence type="ECO:0000256" key="2">
    <source>
        <dbReference type="ARBA" id="ARBA00022723"/>
    </source>
</evidence>
<evidence type="ECO:0000256" key="1">
    <source>
        <dbReference type="ARBA" id="ARBA00008056"/>
    </source>
</evidence>
<dbReference type="InterPro" id="IPR044861">
    <property type="entry name" value="IPNS-like_FE2OG_OXY"/>
</dbReference>
<keyword evidence="2 5" id="KW-0479">Metal-binding</keyword>
<evidence type="ECO:0000313" key="9">
    <source>
        <dbReference type="Proteomes" id="UP001465976"/>
    </source>
</evidence>
<gene>
    <name evidence="8" type="ORF">V5O48_016140</name>
</gene>
<feature type="region of interest" description="Disordered" evidence="6">
    <location>
        <begin position="1"/>
        <end position="23"/>
    </location>
</feature>
<evidence type="ECO:0000256" key="6">
    <source>
        <dbReference type="SAM" id="MobiDB-lite"/>
    </source>
</evidence>
<dbReference type="InterPro" id="IPR026992">
    <property type="entry name" value="DIOX_N"/>
</dbReference>
<dbReference type="SUPFAM" id="SSF51197">
    <property type="entry name" value="Clavaminate synthase-like"/>
    <property type="match status" value="1"/>
</dbReference>
<reference evidence="8 9" key="1">
    <citation type="submission" date="2024-02" db="EMBL/GenBank/DDBJ databases">
        <title>A draft genome for the cacao thread blight pathogen Marasmius crinis-equi.</title>
        <authorList>
            <person name="Cohen S.P."/>
            <person name="Baruah I.K."/>
            <person name="Amoako-Attah I."/>
            <person name="Bukari Y."/>
            <person name="Meinhardt L.W."/>
            <person name="Bailey B.A."/>
        </authorList>
    </citation>
    <scope>NUCLEOTIDE SEQUENCE [LARGE SCALE GENOMIC DNA]</scope>
    <source>
        <strain evidence="8 9">GH-76</strain>
    </source>
</reference>
<evidence type="ECO:0000256" key="3">
    <source>
        <dbReference type="ARBA" id="ARBA00023002"/>
    </source>
</evidence>
<dbReference type="Proteomes" id="UP001465976">
    <property type="component" value="Unassembled WGS sequence"/>
</dbReference>
<proteinExistence type="inferred from homology"/>
<dbReference type="InterPro" id="IPR005123">
    <property type="entry name" value="Oxoglu/Fe-dep_dioxygenase_dom"/>
</dbReference>
<protein>
    <recommendedName>
        <fullName evidence="7">Fe2OG dioxygenase domain-containing protein</fullName>
    </recommendedName>
</protein>
<keyword evidence="9" id="KW-1185">Reference proteome</keyword>
<evidence type="ECO:0000256" key="5">
    <source>
        <dbReference type="RuleBase" id="RU003682"/>
    </source>
</evidence>
<comment type="caution">
    <text evidence="8">The sequence shown here is derived from an EMBL/GenBank/DDBJ whole genome shotgun (WGS) entry which is preliminary data.</text>
</comment>
<dbReference type="PRINTS" id="PR00682">
    <property type="entry name" value="IPNSYNTHASE"/>
</dbReference>
<feature type="domain" description="Fe2OG dioxygenase" evidence="7">
    <location>
        <begin position="200"/>
        <end position="303"/>
    </location>
</feature>
<dbReference type="InterPro" id="IPR027443">
    <property type="entry name" value="IPNS-like_sf"/>
</dbReference>
<dbReference type="Gene3D" id="2.60.120.330">
    <property type="entry name" value="B-lactam Antibiotic, Isopenicillin N Synthase, Chain"/>
    <property type="match status" value="1"/>
</dbReference>
<accession>A0ABR3ESL6</accession>
<evidence type="ECO:0000259" key="7">
    <source>
        <dbReference type="PROSITE" id="PS51471"/>
    </source>
</evidence>
<dbReference type="PROSITE" id="PS51471">
    <property type="entry name" value="FE2OG_OXY"/>
    <property type="match status" value="1"/>
</dbReference>
<dbReference type="PANTHER" id="PTHR10209:SF885">
    <property type="entry name" value="2OG-FE(II) OXYGENASE FAMILY, PUTATIVE (AFU_ORTHOLOGUE AFUA_2G00750)-RELATED"/>
    <property type="match status" value="1"/>
</dbReference>
<dbReference type="EMBL" id="JBAHYK010002090">
    <property type="protein sequence ID" value="KAL0565873.1"/>
    <property type="molecule type" value="Genomic_DNA"/>
</dbReference>